<accession>A0A4P9WWU0</accession>
<dbReference type="GO" id="GO:0071007">
    <property type="term" value="C:U2-type catalytic step 2 spliceosome"/>
    <property type="evidence" value="ECO:0007669"/>
    <property type="project" value="TreeGrafter"/>
</dbReference>
<feature type="non-terminal residue" evidence="2">
    <location>
        <position position="442"/>
    </location>
</feature>
<protein>
    <submittedName>
        <fullName evidence="2">P-loop containing nucleoside triphosphate hydrolase protein</fullName>
    </submittedName>
</protein>
<dbReference type="GO" id="GO:0005829">
    <property type="term" value="C:cytosol"/>
    <property type="evidence" value="ECO:0007669"/>
    <property type="project" value="TreeGrafter"/>
</dbReference>
<evidence type="ECO:0000313" key="3">
    <source>
        <dbReference type="Proteomes" id="UP000268535"/>
    </source>
</evidence>
<dbReference type="InterPro" id="IPR009000">
    <property type="entry name" value="Transl_B-barrel_sf"/>
</dbReference>
<dbReference type="InterPro" id="IPR005225">
    <property type="entry name" value="Small_GTP-bd"/>
</dbReference>
<name>A0A4P9WWU0_9FUNG</name>
<dbReference type="PANTHER" id="PTHR42908">
    <property type="entry name" value="TRANSLATION ELONGATION FACTOR-RELATED"/>
    <property type="match status" value="1"/>
</dbReference>
<dbReference type="Proteomes" id="UP000268535">
    <property type="component" value="Unassembled WGS sequence"/>
</dbReference>
<dbReference type="Gene3D" id="3.40.50.300">
    <property type="entry name" value="P-loop containing nucleotide triphosphate hydrolases"/>
    <property type="match status" value="1"/>
</dbReference>
<dbReference type="Gene3D" id="3.90.1430.10">
    <property type="entry name" value="Yeast translation eEF2 (G' domain)"/>
    <property type="match status" value="1"/>
</dbReference>
<dbReference type="Gene3D" id="2.40.30.10">
    <property type="entry name" value="Translation factors"/>
    <property type="match status" value="1"/>
</dbReference>
<evidence type="ECO:0000313" key="2">
    <source>
        <dbReference type="EMBL" id="RKO95870.1"/>
    </source>
</evidence>
<evidence type="ECO:0000259" key="1">
    <source>
        <dbReference type="PROSITE" id="PS51722"/>
    </source>
</evidence>
<dbReference type="InterPro" id="IPR027417">
    <property type="entry name" value="P-loop_NTPase"/>
</dbReference>
<dbReference type="EMBL" id="ML010767">
    <property type="protein sequence ID" value="RKO95870.1"/>
    <property type="molecule type" value="Genomic_DNA"/>
</dbReference>
<keyword evidence="2" id="KW-0378">Hydrolase</keyword>
<dbReference type="SUPFAM" id="SSF50447">
    <property type="entry name" value="Translation proteins"/>
    <property type="match status" value="1"/>
</dbReference>
<dbReference type="AlphaFoldDB" id="A0A4P9WWU0"/>
<dbReference type="GO" id="GO:0000398">
    <property type="term" value="P:mRNA splicing, via spliceosome"/>
    <property type="evidence" value="ECO:0007669"/>
    <property type="project" value="TreeGrafter"/>
</dbReference>
<sequence>MPVSVVLEDMRSKSYVLNVIDTPGHTDFADEMVAGVRLADGAVLVVDVVEGVTLPTKRIITHLVSEGVPFIVVMNKLDRLITELRIPPADAYFKIRHSIEEVNQVLRELGSSERKSPERGNVLFASTAFGWCFSLASFARIYRERMVVRVQPRHGAKAAPTFDPARFAQCLWGNVYYDADNHHFTKQPVRAATAHAGAAKLPRSFLAFILEPLYKIVAQTLGENPRDLQTTLAQLNIRLRGDELKQDAAPLMRLIFHRFFGGPTLFTKRVSQTVSERQAIACGVDGLVSAVVAHLPSPCDPSAVAPRWTDHLYTGPAMAAAAASSDDAAMPADPFRQAIAACSHADDAPVLIHVAKSVNFASTREFEVLGRVLSGTVRPGMRLSVMGESYVPDEDEEEVQTVTVGDLAIFNTRYSLPVAEVTAGNWLLMRGVDGNITKTATL</sequence>
<organism evidence="2 3">
    <name type="scientific">Caulochytrium protostelioides</name>
    <dbReference type="NCBI Taxonomy" id="1555241"/>
    <lineage>
        <taxon>Eukaryota</taxon>
        <taxon>Fungi</taxon>
        <taxon>Fungi incertae sedis</taxon>
        <taxon>Chytridiomycota</taxon>
        <taxon>Chytridiomycota incertae sedis</taxon>
        <taxon>Chytridiomycetes</taxon>
        <taxon>Caulochytriales</taxon>
        <taxon>Caulochytriaceae</taxon>
        <taxon>Caulochytrium</taxon>
    </lineage>
</organism>
<feature type="domain" description="Tr-type G" evidence="1">
    <location>
        <begin position="1"/>
        <end position="245"/>
    </location>
</feature>
<dbReference type="PROSITE" id="PS51722">
    <property type="entry name" value="G_TR_2"/>
    <property type="match status" value="1"/>
</dbReference>
<dbReference type="GO" id="GO:0030623">
    <property type="term" value="F:U5 snRNA binding"/>
    <property type="evidence" value="ECO:0007669"/>
    <property type="project" value="TreeGrafter"/>
</dbReference>
<reference evidence="3" key="1">
    <citation type="journal article" date="2018" name="Nat. Microbiol.">
        <title>Leveraging single-cell genomics to expand the fungal tree of life.</title>
        <authorList>
            <person name="Ahrendt S.R."/>
            <person name="Quandt C.A."/>
            <person name="Ciobanu D."/>
            <person name="Clum A."/>
            <person name="Salamov A."/>
            <person name="Andreopoulos B."/>
            <person name="Cheng J.F."/>
            <person name="Woyke T."/>
            <person name="Pelin A."/>
            <person name="Henrissat B."/>
            <person name="Reynolds N.K."/>
            <person name="Benny G.L."/>
            <person name="Smith M.E."/>
            <person name="James T.Y."/>
            <person name="Grigoriev I.V."/>
        </authorList>
    </citation>
    <scope>NUCLEOTIDE SEQUENCE [LARGE SCALE GENOMIC DNA]</scope>
    <source>
        <strain evidence="3">ATCC 52028</strain>
    </source>
</reference>
<dbReference type="NCBIfam" id="TIGR00231">
    <property type="entry name" value="small_GTP"/>
    <property type="match status" value="1"/>
</dbReference>
<dbReference type="GO" id="GO:0003924">
    <property type="term" value="F:GTPase activity"/>
    <property type="evidence" value="ECO:0007669"/>
    <property type="project" value="InterPro"/>
</dbReference>
<dbReference type="GO" id="GO:0046540">
    <property type="term" value="C:U4/U6 x U5 tri-snRNP complex"/>
    <property type="evidence" value="ECO:0007669"/>
    <property type="project" value="TreeGrafter"/>
</dbReference>
<dbReference type="Pfam" id="PF00009">
    <property type="entry name" value="GTP_EFTU"/>
    <property type="match status" value="1"/>
</dbReference>
<dbReference type="PRINTS" id="PR00315">
    <property type="entry name" value="ELONGATNFCT"/>
</dbReference>
<dbReference type="InterPro" id="IPR000795">
    <property type="entry name" value="T_Tr_GTP-bd_dom"/>
</dbReference>
<gene>
    <name evidence="2" type="ORF">CAUPRSCDRAFT_12431</name>
</gene>
<dbReference type="PANTHER" id="PTHR42908:SF6">
    <property type="entry name" value="116 KDA U5 SMALL NUCLEAR RIBONUCLEOPROTEIN COMPONENT"/>
    <property type="match status" value="1"/>
</dbReference>
<dbReference type="GO" id="GO:0005525">
    <property type="term" value="F:GTP binding"/>
    <property type="evidence" value="ECO:0007669"/>
    <property type="project" value="InterPro"/>
</dbReference>
<dbReference type="SUPFAM" id="SSF52540">
    <property type="entry name" value="P-loop containing nucleoside triphosphate hydrolases"/>
    <property type="match status" value="1"/>
</dbReference>
<proteinExistence type="predicted"/>
<dbReference type="InterPro" id="IPR004161">
    <property type="entry name" value="EFTu-like_2"/>
</dbReference>
<dbReference type="Pfam" id="PF03144">
    <property type="entry name" value="GTP_EFTU_D2"/>
    <property type="match status" value="1"/>
</dbReference>